<dbReference type="GO" id="GO:0046872">
    <property type="term" value="F:metal ion binding"/>
    <property type="evidence" value="ECO:0007669"/>
    <property type="project" value="UniProtKB-KW"/>
</dbReference>
<keyword evidence="1" id="KW-0482">Metalloprotease</keyword>
<feature type="binding site" evidence="2">
    <location>
        <position position="270"/>
    </location>
    <ligand>
        <name>Zn(2+)</name>
        <dbReference type="ChEBI" id="CHEBI:29105"/>
        <note>catalytic</note>
    </ligand>
</feature>
<dbReference type="PIRSF" id="PIRSF006615">
    <property type="entry name" value="Zn_crbxpep_Taq"/>
    <property type="match status" value="1"/>
</dbReference>
<comment type="similarity">
    <text evidence="1">Belongs to the peptidase M32 family.</text>
</comment>
<dbReference type="InterPro" id="IPR001333">
    <property type="entry name" value="Peptidase_M32_Taq"/>
</dbReference>
<feature type="binding site" evidence="2">
    <location>
        <position position="300"/>
    </location>
    <ligand>
        <name>Zn(2+)</name>
        <dbReference type="ChEBI" id="CHEBI:29105"/>
        <note>catalytic</note>
    </ligand>
</feature>
<evidence type="ECO:0000256" key="1">
    <source>
        <dbReference type="PIRNR" id="PIRNR006615"/>
    </source>
</evidence>
<dbReference type="Gene3D" id="1.10.1370.30">
    <property type="match status" value="1"/>
</dbReference>
<evidence type="ECO:0000256" key="3">
    <source>
        <dbReference type="PIRSR" id="PIRSR006615-2"/>
    </source>
</evidence>
<keyword evidence="1 4" id="KW-0121">Carboxypeptidase</keyword>
<comment type="function">
    <text evidence="1">Broad specificity carboxypetidase that releases amino acids sequentially from the C-terminus, including neutral, aromatic, polar and basic residues.</text>
</comment>
<dbReference type="EMBL" id="AM494475">
    <property type="protein sequence ID" value="CAM79537.1"/>
    <property type="molecule type" value="Genomic_DNA"/>
</dbReference>
<dbReference type="SUPFAM" id="SSF55486">
    <property type="entry name" value="Metalloproteases ('zincins'), catalytic domain"/>
    <property type="match status" value="1"/>
</dbReference>
<dbReference type="PANTHER" id="PTHR34217">
    <property type="entry name" value="METAL-DEPENDENT CARBOXYPEPTIDASE"/>
    <property type="match status" value="1"/>
</dbReference>
<dbReference type="PRINTS" id="PR00998">
    <property type="entry name" value="CRBOXYPTASET"/>
</dbReference>
<dbReference type="Proteomes" id="UP000001565">
    <property type="component" value="Chromosome"/>
</dbReference>
<sequence>MYWENIEMKNYLLLEEEIKHVTRINNIITLLYWDLSTCMPVNAGTSRGEDIATLTTIVYDILRSDKIFDLLARAKEEIHQLDQWQTANLALIEKKVIESRCIDYSLQKKYILAATQGELVWRQAKKENNYELFKPYLQQILTCVKEIASTKSKILNCTMYDSLIDIYDYGRKATEIKEIFSAIKKTIPNLIHKIVEKQRKEVILPITNKVSIAKQEQICKRIMQILGFDFTKGRLDQSAHPFCRGMFDDIRLTTRYNEDNFLTGIEATIHETGHALYEQDFIPKYRHQFVGQKRNMSLHESQSLLMEMQVGRSKEFVEFFAMILRDEFDFKGQEYSSDNLYKILNRVNPSLIRVYSDEVTYPMHIILRFELEEALINCDITLDELPACWNDGMKKYLGISPTSDSVGCMQDIHWSAGKFGYFPTYTIGAIIASMIMITIKNIYPNINSDFAVGRFDNLHKFLNQNIRCFASLYKTDELVKHVTLEDKVNPQIFSEYIENKYLN</sequence>
<comment type="catalytic activity">
    <reaction evidence="1">
        <text>Release of a C-terminal amino acid with broad specificity, except for -Pro.</text>
        <dbReference type="EC" id="3.4.17.19"/>
    </reaction>
</comment>
<keyword evidence="1 2" id="KW-0479">Metal-binding</keyword>
<keyword evidence="2" id="KW-0862">Zinc</keyword>
<dbReference type="GO" id="GO:0006508">
    <property type="term" value="P:proteolysis"/>
    <property type="evidence" value="ECO:0007669"/>
    <property type="project" value="UniProtKB-UniRule"/>
</dbReference>
<feature type="binding site" evidence="2">
    <location>
        <position position="274"/>
    </location>
    <ligand>
        <name>Zn(2+)</name>
        <dbReference type="ChEBI" id="CHEBI:29105"/>
        <note>catalytic</note>
    </ligand>
</feature>
<organism evidence="4 5">
    <name type="scientific">Orientia tsutsugamushi (strain Boryong)</name>
    <name type="common">Rickettsia tsutsugamushi</name>
    <dbReference type="NCBI Taxonomy" id="357244"/>
    <lineage>
        <taxon>Bacteria</taxon>
        <taxon>Pseudomonadati</taxon>
        <taxon>Pseudomonadota</taxon>
        <taxon>Alphaproteobacteria</taxon>
        <taxon>Rickettsiales</taxon>
        <taxon>Rickettsiaceae</taxon>
        <taxon>Rickettsieae</taxon>
        <taxon>Orientia</taxon>
    </lineage>
</organism>
<dbReference type="HOGENOM" id="CLU_032916_1_0_5"/>
<dbReference type="GO" id="GO:0004181">
    <property type="term" value="F:metallocarboxypeptidase activity"/>
    <property type="evidence" value="ECO:0007669"/>
    <property type="project" value="UniProtKB-UniRule"/>
</dbReference>
<keyword evidence="1" id="KW-0645">Protease</keyword>
<evidence type="ECO:0000313" key="5">
    <source>
        <dbReference type="Proteomes" id="UP000001565"/>
    </source>
</evidence>
<keyword evidence="1 4" id="KW-0378">Hydrolase</keyword>
<comment type="cofactor">
    <cofactor evidence="2">
        <name>Zn(2+)</name>
        <dbReference type="ChEBI" id="CHEBI:29105"/>
    </cofactor>
    <text evidence="2">Binds 1 zinc ion per subunit.</text>
</comment>
<dbReference type="EC" id="3.4.17.19" evidence="1"/>
<dbReference type="PROSITE" id="PS52034">
    <property type="entry name" value="PEPTIDASE_M32"/>
    <property type="match status" value="1"/>
</dbReference>
<dbReference type="CDD" id="cd06460">
    <property type="entry name" value="M32_Taq"/>
    <property type="match status" value="1"/>
</dbReference>
<evidence type="ECO:0000256" key="2">
    <source>
        <dbReference type="PIRSR" id="PIRSR006615-1"/>
    </source>
</evidence>
<proteinExistence type="inferred from homology"/>
<protein>
    <recommendedName>
        <fullName evidence="1">Metal-dependent carboxypeptidase</fullName>
        <ecNumber evidence="1">3.4.17.19</ecNumber>
    </recommendedName>
</protein>
<dbReference type="eggNOG" id="COG2317">
    <property type="taxonomic scope" value="Bacteria"/>
</dbReference>
<evidence type="ECO:0000313" key="4">
    <source>
        <dbReference type="EMBL" id="CAM79537.1"/>
    </source>
</evidence>
<name>A5CCT7_ORITB</name>
<feature type="active site" description="Proton donor/acceptor" evidence="3">
    <location>
        <position position="271"/>
    </location>
</feature>
<reference evidence="4 5" key="1">
    <citation type="journal article" date="2007" name="Proc. Natl. Acad. Sci. U.S.A.">
        <title>The Orientia tsutsugamushi genome reveals massive proliferation of conjugative type IV secretion system and host-cell interaction genes.</title>
        <authorList>
            <person name="Cho N.-H."/>
            <person name="Kim H.-R."/>
            <person name="Lee J.-H."/>
            <person name="Kim S.-Y."/>
            <person name="Kim J."/>
            <person name="Cha S."/>
            <person name="Kim S.-Y."/>
            <person name="Darby A.C."/>
            <person name="Fuxelius H.-H."/>
            <person name="Yin J."/>
            <person name="Kim J.H."/>
            <person name="Kim J."/>
            <person name="Lee S.J."/>
            <person name="Koh Y.-S."/>
            <person name="Jang W.-J."/>
            <person name="Park K.-H."/>
            <person name="Andersson S.G.E."/>
            <person name="Choi M.-S."/>
            <person name="Kim I.-S."/>
        </authorList>
    </citation>
    <scope>NUCLEOTIDE SEQUENCE [LARGE SCALE GENOMIC DNA]</scope>
    <source>
        <strain evidence="4 5">Boryong</strain>
    </source>
</reference>
<accession>A5CCT7</accession>
<gene>
    <name evidence="4" type="ordered locus">OTBS_0471</name>
</gene>
<dbReference type="PANTHER" id="PTHR34217:SF1">
    <property type="entry name" value="CARBOXYPEPTIDASE 1"/>
    <property type="match status" value="1"/>
</dbReference>
<dbReference type="AlphaFoldDB" id="A5CCT7"/>
<dbReference type="Pfam" id="PF02074">
    <property type="entry name" value="Peptidase_M32"/>
    <property type="match status" value="1"/>
</dbReference>
<dbReference type="KEGG" id="ots:OTBS_0471"/>